<evidence type="ECO:0000313" key="2">
    <source>
        <dbReference type="Proteomes" id="UP000566819"/>
    </source>
</evidence>
<evidence type="ECO:0000313" key="1">
    <source>
        <dbReference type="EMBL" id="KAF4622659.1"/>
    </source>
</evidence>
<comment type="caution">
    <text evidence="1">The sequence shown here is derived from an EMBL/GenBank/DDBJ whole genome shotgun (WGS) entry which is preliminary data.</text>
</comment>
<dbReference type="AlphaFoldDB" id="A0A8H4R5G4"/>
<gene>
    <name evidence="1" type="ORF">G7Y89_g14370</name>
</gene>
<sequence>MTQDKPTLATLPTELVIMIFKQLDKATIQFFGDDIEIQIPCPVSWVCLGLTCKAFYKIFKMPHPAKMGLDQRNGNGLYLHRLVQNWIVHRHIVHTTADLYWGDNGRGEFVTEERAREVLEQNCILEELERFEYHYYGTRYMDDVA</sequence>
<dbReference type="CDD" id="cd09917">
    <property type="entry name" value="F-box_SF"/>
    <property type="match status" value="1"/>
</dbReference>
<evidence type="ECO:0008006" key="3">
    <source>
        <dbReference type="Google" id="ProtNLM"/>
    </source>
</evidence>
<organism evidence="1 2">
    <name type="scientific">Cudoniella acicularis</name>
    <dbReference type="NCBI Taxonomy" id="354080"/>
    <lineage>
        <taxon>Eukaryota</taxon>
        <taxon>Fungi</taxon>
        <taxon>Dikarya</taxon>
        <taxon>Ascomycota</taxon>
        <taxon>Pezizomycotina</taxon>
        <taxon>Leotiomycetes</taxon>
        <taxon>Helotiales</taxon>
        <taxon>Tricladiaceae</taxon>
        <taxon>Cudoniella</taxon>
    </lineage>
</organism>
<protein>
    <recommendedName>
        <fullName evidence="3">F-box domain-containing protein</fullName>
    </recommendedName>
</protein>
<dbReference type="Proteomes" id="UP000566819">
    <property type="component" value="Unassembled WGS sequence"/>
</dbReference>
<dbReference type="EMBL" id="JAAMPI010001877">
    <property type="protein sequence ID" value="KAF4622659.1"/>
    <property type="molecule type" value="Genomic_DNA"/>
</dbReference>
<reference evidence="1 2" key="1">
    <citation type="submission" date="2020-03" db="EMBL/GenBank/DDBJ databases">
        <title>Draft Genome Sequence of Cudoniella acicularis.</title>
        <authorList>
            <person name="Buettner E."/>
            <person name="Kellner H."/>
        </authorList>
    </citation>
    <scope>NUCLEOTIDE SEQUENCE [LARGE SCALE GENOMIC DNA]</scope>
    <source>
        <strain evidence="1 2">DSM 108380</strain>
    </source>
</reference>
<name>A0A8H4R5G4_9HELO</name>
<proteinExistence type="predicted"/>
<accession>A0A8H4R5G4</accession>
<keyword evidence="2" id="KW-1185">Reference proteome</keyword>